<reference evidence="2" key="1">
    <citation type="submission" date="2018-06" db="EMBL/GenBank/DDBJ databases">
        <title>WGS assembly of Brassica rapa FPsc.</title>
        <authorList>
            <person name="Bowman J."/>
            <person name="Kohchi T."/>
            <person name="Yamato K."/>
            <person name="Jenkins J."/>
            <person name="Shu S."/>
            <person name="Ishizaki K."/>
            <person name="Yamaoka S."/>
            <person name="Nishihama R."/>
            <person name="Nakamura Y."/>
            <person name="Berger F."/>
            <person name="Adam C."/>
            <person name="Aki S."/>
            <person name="Althoff F."/>
            <person name="Araki T."/>
            <person name="Arteaga-Vazquez M."/>
            <person name="Balasubrmanian S."/>
            <person name="Bauer D."/>
            <person name="Boehm C."/>
            <person name="Briginshaw L."/>
            <person name="Caballero-Perez J."/>
            <person name="Catarino B."/>
            <person name="Chen F."/>
            <person name="Chiyoda S."/>
            <person name="Chovatia M."/>
            <person name="Davies K."/>
            <person name="Delmans M."/>
            <person name="Demura T."/>
            <person name="Dierschke T."/>
            <person name="Dolan L."/>
            <person name="Dorantes-Acosta A."/>
            <person name="Eklund D."/>
            <person name="Florent S."/>
            <person name="Flores-Sandoval E."/>
            <person name="Fujiyama A."/>
            <person name="Fukuzawa H."/>
            <person name="Galik B."/>
            <person name="Grimanelli D."/>
            <person name="Grimwood J."/>
            <person name="Grossniklaus U."/>
            <person name="Hamada T."/>
            <person name="Haseloff J."/>
            <person name="Hetherington A."/>
            <person name="Higo A."/>
            <person name="Hirakawa Y."/>
            <person name="Hundley H."/>
            <person name="Ikeda Y."/>
            <person name="Inoue K."/>
            <person name="Inoue S."/>
            <person name="Ishida S."/>
            <person name="Jia Q."/>
            <person name="Kakita M."/>
            <person name="Kanazawa T."/>
            <person name="Kawai Y."/>
            <person name="Kawashima T."/>
            <person name="Kennedy M."/>
            <person name="Kinose K."/>
            <person name="Kinoshita T."/>
            <person name="Kohara Y."/>
            <person name="Koide E."/>
            <person name="Komatsu K."/>
            <person name="Kopischke S."/>
            <person name="Kubo M."/>
            <person name="Kyozuka J."/>
            <person name="Lagercrantz U."/>
            <person name="Lin S."/>
            <person name="Lindquist E."/>
            <person name="Lipzen A."/>
            <person name="Lu C."/>
            <person name="Luna E."/>
            <person name="Martienssen R."/>
            <person name="Minamino N."/>
            <person name="Mizutani M."/>
            <person name="Mizutani M."/>
            <person name="Mochizuki N."/>
            <person name="Monte I."/>
            <person name="Mosher R."/>
            <person name="Nagasaki H."/>
            <person name="Nakagami H."/>
            <person name="Naramoto S."/>
            <person name="Nishitani K."/>
            <person name="Ohtani M."/>
            <person name="Okamoto T."/>
            <person name="Okumura M."/>
            <person name="Phillips J."/>
            <person name="Pollak B."/>
            <person name="Reinders A."/>
            <person name="Roevekamp M."/>
            <person name="Sano R."/>
            <person name="Sawa S."/>
            <person name="Schmid M."/>
            <person name="Shirakawa M."/>
            <person name="Solano R."/>
            <person name="Spunde A."/>
            <person name="Suetsugu N."/>
            <person name="Sugano S."/>
            <person name="Sugiyama A."/>
            <person name="Sun R."/>
            <person name="Suzuki Y."/>
            <person name="Takenaka M."/>
            <person name="Takezawa D."/>
            <person name="Tomogane H."/>
            <person name="Tsuzuki M."/>
            <person name="Ueda T."/>
            <person name="Umeda M."/>
            <person name="Ward J."/>
            <person name="Watanabe Y."/>
            <person name="Yazaki K."/>
            <person name="Yokoyama R."/>
            <person name="Yoshitake Y."/>
            <person name="Yotsui I."/>
            <person name="Zachgo S."/>
            <person name="Schmutz J."/>
        </authorList>
    </citation>
    <scope>NUCLEOTIDE SEQUENCE [LARGE SCALE GENOMIC DNA]</scope>
</reference>
<evidence type="ECO:0000256" key="1">
    <source>
        <dbReference type="SAM" id="MobiDB-lite"/>
    </source>
</evidence>
<feature type="compositionally biased region" description="Polar residues" evidence="1">
    <location>
        <begin position="84"/>
        <end position="97"/>
    </location>
</feature>
<gene>
    <name evidence="2" type="ORF">BRARA_K01385</name>
</gene>
<sequence>MARDQEGRINTAKTATLQKIMESRIRDQQEHDEHMQKRMRQSSPRRYQKLEPKPPDFVQYGSSKNRRFKEEDAGRRREPHLKQPASTWSRSHQTSRNFKSDDHFSYNQTMAKPKIYVFTGEGDYLKWERTVTKWLCYNRILKKDALAYVMSQLKGNVYKWLLQEEDDRMYYREPAITTWEDLNGVEPLSATSIQGDQAKESSAAIQKDEQPVQNVMVPFKQAIVPEETPREPQTACKKRQLIVFDPYQSSRVFKTRTGHGTCCI</sequence>
<name>A0A397L4V9_BRACM</name>
<feature type="region of interest" description="Disordered" evidence="1">
    <location>
        <begin position="1"/>
        <end position="101"/>
    </location>
</feature>
<feature type="compositionally biased region" description="Basic and acidic residues" evidence="1">
    <location>
        <begin position="21"/>
        <end position="36"/>
    </location>
</feature>
<accession>A0A397L4V9</accession>
<organism evidence="2">
    <name type="scientific">Brassica campestris</name>
    <name type="common">Field mustard</name>
    <dbReference type="NCBI Taxonomy" id="3711"/>
    <lineage>
        <taxon>Eukaryota</taxon>
        <taxon>Viridiplantae</taxon>
        <taxon>Streptophyta</taxon>
        <taxon>Embryophyta</taxon>
        <taxon>Tracheophyta</taxon>
        <taxon>Spermatophyta</taxon>
        <taxon>Magnoliopsida</taxon>
        <taxon>eudicotyledons</taxon>
        <taxon>Gunneridae</taxon>
        <taxon>Pentapetalae</taxon>
        <taxon>rosids</taxon>
        <taxon>malvids</taxon>
        <taxon>Brassicales</taxon>
        <taxon>Brassicaceae</taxon>
        <taxon>Brassiceae</taxon>
        <taxon>Brassica</taxon>
    </lineage>
</organism>
<proteinExistence type="predicted"/>
<protein>
    <submittedName>
        <fullName evidence="2">Uncharacterized protein</fullName>
    </submittedName>
</protein>
<dbReference type="Proteomes" id="UP000264353">
    <property type="component" value="Unassembled WGS sequence"/>
</dbReference>
<dbReference type="EMBL" id="KZ863615">
    <property type="protein sequence ID" value="RIA05767.1"/>
    <property type="molecule type" value="Genomic_DNA"/>
</dbReference>
<evidence type="ECO:0000313" key="2">
    <source>
        <dbReference type="EMBL" id="RIA05767.1"/>
    </source>
</evidence>
<dbReference type="AlphaFoldDB" id="A0A397L4V9"/>